<dbReference type="EMBL" id="BFEA01000112">
    <property type="protein sequence ID" value="GBG69293.1"/>
    <property type="molecule type" value="Genomic_DNA"/>
</dbReference>
<evidence type="ECO:0000313" key="6">
    <source>
        <dbReference type="Proteomes" id="UP000265515"/>
    </source>
</evidence>
<reference evidence="5 6" key="1">
    <citation type="journal article" date="2018" name="Cell">
        <title>The Chara Genome: Secondary Complexity and Implications for Plant Terrestrialization.</title>
        <authorList>
            <person name="Nishiyama T."/>
            <person name="Sakayama H."/>
            <person name="Vries J.D."/>
            <person name="Buschmann H."/>
            <person name="Saint-Marcoux D."/>
            <person name="Ullrich K.K."/>
            <person name="Haas F.B."/>
            <person name="Vanderstraeten L."/>
            <person name="Becker D."/>
            <person name="Lang D."/>
            <person name="Vosolsobe S."/>
            <person name="Rombauts S."/>
            <person name="Wilhelmsson P.K.I."/>
            <person name="Janitza P."/>
            <person name="Kern R."/>
            <person name="Heyl A."/>
            <person name="Rumpler F."/>
            <person name="Villalobos L.I.A.C."/>
            <person name="Clay J.M."/>
            <person name="Skokan R."/>
            <person name="Toyoda A."/>
            <person name="Suzuki Y."/>
            <person name="Kagoshima H."/>
            <person name="Schijlen E."/>
            <person name="Tajeshwar N."/>
            <person name="Catarino B."/>
            <person name="Hetherington A.J."/>
            <person name="Saltykova A."/>
            <person name="Bonnot C."/>
            <person name="Breuninger H."/>
            <person name="Symeonidi A."/>
            <person name="Radhakrishnan G.V."/>
            <person name="Van Nieuwerburgh F."/>
            <person name="Deforce D."/>
            <person name="Chang C."/>
            <person name="Karol K.G."/>
            <person name="Hedrich R."/>
            <person name="Ulvskov P."/>
            <person name="Glockner G."/>
            <person name="Delwiche C.F."/>
            <person name="Petrasek J."/>
            <person name="Van de Peer Y."/>
            <person name="Friml J."/>
            <person name="Beilby M."/>
            <person name="Dolan L."/>
            <person name="Kohara Y."/>
            <person name="Sugano S."/>
            <person name="Fujiyama A."/>
            <person name="Delaux P.-M."/>
            <person name="Quint M."/>
            <person name="TheiBen G."/>
            <person name="Hagemann M."/>
            <person name="Harholt J."/>
            <person name="Dunand C."/>
            <person name="Zachgo S."/>
            <person name="Langdale J."/>
            <person name="Maumus F."/>
            <person name="Straeten D.V.D."/>
            <person name="Gould S.B."/>
            <person name="Rensing S.A."/>
        </authorList>
    </citation>
    <scope>NUCLEOTIDE SEQUENCE [LARGE SCALE GENOMIC DNA]</scope>
    <source>
        <strain evidence="5 6">S276</strain>
    </source>
</reference>
<accession>A0A388KH36</accession>
<name>A0A388KH36_CHABU</name>
<dbReference type="STRING" id="69332.A0A388KH36"/>
<dbReference type="Gene3D" id="3.20.20.80">
    <property type="entry name" value="Glycosidases"/>
    <property type="match status" value="1"/>
</dbReference>
<evidence type="ECO:0000256" key="3">
    <source>
        <dbReference type="ARBA" id="ARBA00023295"/>
    </source>
</evidence>
<dbReference type="OMA" id="MRISISW"/>
<comment type="caution">
    <text evidence="5">The sequence shown here is derived from an EMBL/GenBank/DDBJ whole genome shotgun (WGS) entry which is preliminary data.</text>
</comment>
<evidence type="ECO:0000256" key="2">
    <source>
        <dbReference type="ARBA" id="ARBA00022801"/>
    </source>
</evidence>
<protein>
    <recommendedName>
        <fullName evidence="7">Beta-glucosidase</fullName>
    </recommendedName>
</protein>
<dbReference type="PANTHER" id="PTHR10353:SF36">
    <property type="entry name" value="LP05116P"/>
    <property type="match status" value="1"/>
</dbReference>
<dbReference type="PANTHER" id="PTHR10353">
    <property type="entry name" value="GLYCOSYL HYDROLASE"/>
    <property type="match status" value="1"/>
</dbReference>
<dbReference type="OrthoDB" id="65569at2759"/>
<keyword evidence="4" id="KW-1133">Transmembrane helix</keyword>
<keyword evidence="2" id="KW-0378">Hydrolase</keyword>
<dbReference type="AlphaFoldDB" id="A0A388KH36"/>
<dbReference type="InterPro" id="IPR001360">
    <property type="entry name" value="Glyco_hydro_1"/>
</dbReference>
<dbReference type="InterPro" id="IPR017853">
    <property type="entry name" value="GH"/>
</dbReference>
<evidence type="ECO:0000256" key="4">
    <source>
        <dbReference type="SAM" id="Phobius"/>
    </source>
</evidence>
<keyword evidence="4" id="KW-0472">Membrane</keyword>
<dbReference type="GO" id="GO:0005975">
    <property type="term" value="P:carbohydrate metabolic process"/>
    <property type="evidence" value="ECO:0007669"/>
    <property type="project" value="InterPro"/>
</dbReference>
<keyword evidence="3" id="KW-0326">Glycosidase</keyword>
<comment type="similarity">
    <text evidence="1">Belongs to the glycosyl hydrolase 1 family.</text>
</comment>
<organism evidence="5 6">
    <name type="scientific">Chara braunii</name>
    <name type="common">Braun's stonewort</name>
    <dbReference type="NCBI Taxonomy" id="69332"/>
    <lineage>
        <taxon>Eukaryota</taxon>
        <taxon>Viridiplantae</taxon>
        <taxon>Streptophyta</taxon>
        <taxon>Charophyceae</taxon>
        <taxon>Charales</taxon>
        <taxon>Characeae</taxon>
        <taxon>Chara</taxon>
    </lineage>
</organism>
<sequence length="798" mass="88118">MASSTAQMAMEAASVQDAIAAAMPGEEGAALEIVWMHKQQMEEIHTALVQHRPNLPADLLEEGEELVSGWDVELHADLSSQRPGLLRRTGGDASMIDSHLNTNFSTESNDIAGDDNHNINRHNNDDDNNGNNYFEVSNIVADDNNNNINISKEGQKLHGTSQDQSYDADNACVSATLVIEEAVTSREELEEGQVSCGESEILPNEEGGNGFRGGRRKLVGIKLGLGVLLGCCALTIGSCMMFWYEWVADKLVTMSSLTTPASGTLASKSSFPDSFIFGVATSAFLVEGGRQGEDGKGMSIWDRWDSFSRVPQGRSLSNQDHGGGTPLLLPTPDHYSRYKEDVALMSDMGVSAYRFSISWSRVFPDGTGRMNDAGIDFYSKLVDELIAQGIDPYVTLFDWDMPARLHDVYDGWLDDRMIEDFAVFAQTCFAALGDRVKAWITFDQPVLFAALGYGIGTHPPGRCSDRSRCGEGKSSIEPYIVIHNILRAHGAVVTLYRSNFQHHQGGRIGIYLGALWAEPMSVETPHDAAAADRYLAFTFGWLMDVLAHGDYPDQMRRQLSNRLPTFTPEEKNQLLHSFDFLGITYLASGNIESWSRSRSTLADSGINPTVLHCRAVKKDDDAPGICSSLHFHLLTVLLRTKETDIVPDPLGRPPRFLLTAAPSGLHKLLVWVKDRYSSPAIYVTVGVTGEEHSSSSSQQSAARTQLAEERASLWDIKRVQFFDNVLMSAAEAFRDGVDIRGVFAWSLLDISEQVHGFGCRSGLHHIYFEHNDRRRVPKLSAKWWGQFLRGENSPSSPK</sequence>
<dbReference type="Pfam" id="PF00232">
    <property type="entry name" value="Glyco_hydro_1"/>
    <property type="match status" value="1"/>
</dbReference>
<proteinExistence type="inferred from homology"/>
<keyword evidence="6" id="KW-1185">Reference proteome</keyword>
<dbReference type="Gramene" id="GBG69293">
    <property type="protein sequence ID" value="GBG69293"/>
    <property type="gene ID" value="CBR_g3992"/>
</dbReference>
<keyword evidence="4" id="KW-0812">Transmembrane</keyword>
<dbReference type="GO" id="GO:0008422">
    <property type="term" value="F:beta-glucosidase activity"/>
    <property type="evidence" value="ECO:0007669"/>
    <property type="project" value="TreeGrafter"/>
</dbReference>
<evidence type="ECO:0008006" key="7">
    <source>
        <dbReference type="Google" id="ProtNLM"/>
    </source>
</evidence>
<evidence type="ECO:0000313" key="5">
    <source>
        <dbReference type="EMBL" id="GBG69293.1"/>
    </source>
</evidence>
<dbReference type="Proteomes" id="UP000265515">
    <property type="component" value="Unassembled WGS sequence"/>
</dbReference>
<gene>
    <name evidence="5" type="ORF">CBR_g3992</name>
</gene>
<evidence type="ECO:0000256" key="1">
    <source>
        <dbReference type="ARBA" id="ARBA00010838"/>
    </source>
</evidence>
<feature type="transmembrane region" description="Helical" evidence="4">
    <location>
        <begin position="223"/>
        <end position="244"/>
    </location>
</feature>
<dbReference type="SUPFAM" id="SSF51445">
    <property type="entry name" value="(Trans)glycosidases"/>
    <property type="match status" value="1"/>
</dbReference>